<evidence type="ECO:0000256" key="1">
    <source>
        <dbReference type="SAM" id="Coils"/>
    </source>
</evidence>
<evidence type="ECO:0000313" key="3">
    <source>
        <dbReference type="EMBL" id="PPQ99005.1"/>
    </source>
</evidence>
<dbReference type="EMBL" id="NHTK01001371">
    <property type="protein sequence ID" value="PPQ99005.1"/>
    <property type="molecule type" value="Genomic_DNA"/>
</dbReference>
<dbReference type="Proteomes" id="UP000284842">
    <property type="component" value="Unassembled WGS sequence"/>
</dbReference>
<feature type="region of interest" description="Disordered" evidence="2">
    <location>
        <begin position="1"/>
        <end position="306"/>
    </location>
</feature>
<comment type="caution">
    <text evidence="3">The sequence shown here is derived from an EMBL/GenBank/DDBJ whole genome shotgun (WGS) entry which is preliminary data.</text>
</comment>
<proteinExistence type="predicted"/>
<reference evidence="3 4" key="1">
    <citation type="journal article" date="2018" name="Evol. Lett.">
        <title>Horizontal gene cluster transfer increased hallucinogenic mushroom diversity.</title>
        <authorList>
            <person name="Reynolds H.T."/>
            <person name="Vijayakumar V."/>
            <person name="Gluck-Thaler E."/>
            <person name="Korotkin H.B."/>
            <person name="Matheny P.B."/>
            <person name="Slot J.C."/>
        </authorList>
    </citation>
    <scope>NUCLEOTIDE SEQUENCE [LARGE SCALE GENOMIC DNA]</scope>
    <source>
        <strain evidence="3 4">2629</strain>
    </source>
</reference>
<feature type="compositionally biased region" description="Basic and acidic residues" evidence="2">
    <location>
        <begin position="265"/>
        <end position="275"/>
    </location>
</feature>
<feature type="compositionally biased region" description="Basic and acidic residues" evidence="2">
    <location>
        <begin position="103"/>
        <end position="117"/>
    </location>
</feature>
<accession>A0A409Y7E7</accession>
<gene>
    <name evidence="3" type="ORF">CVT24_003487</name>
</gene>
<evidence type="ECO:0000313" key="4">
    <source>
        <dbReference type="Proteomes" id="UP000284842"/>
    </source>
</evidence>
<feature type="compositionally biased region" description="Basic and acidic residues" evidence="2">
    <location>
        <begin position="190"/>
        <end position="204"/>
    </location>
</feature>
<feature type="coiled-coil region" evidence="1">
    <location>
        <begin position="315"/>
        <end position="436"/>
    </location>
</feature>
<dbReference type="OrthoDB" id="10548208at2759"/>
<dbReference type="InParanoid" id="A0A409Y7E7"/>
<protein>
    <submittedName>
        <fullName evidence="3">Uncharacterized protein</fullName>
    </submittedName>
</protein>
<feature type="compositionally biased region" description="Polar residues" evidence="2">
    <location>
        <begin position="14"/>
        <end position="25"/>
    </location>
</feature>
<feature type="compositionally biased region" description="Low complexity" evidence="2">
    <location>
        <begin position="84"/>
        <end position="102"/>
    </location>
</feature>
<feature type="compositionally biased region" description="Basic and acidic residues" evidence="2">
    <location>
        <begin position="28"/>
        <end position="38"/>
    </location>
</feature>
<evidence type="ECO:0000256" key="2">
    <source>
        <dbReference type="SAM" id="MobiDB-lite"/>
    </source>
</evidence>
<sequence length="765" mass="85419">MPSPDLKLDDRSLVTGTSRTPTKSSFDLAERERARLNEAHGLNSPLRRHTFKENETEYNDGIEGDDSDFAKRHTMADNPPRTPRTPATAVPALPNLNAADALKNAEKENERLKRELEMMQLKRFSNAQQERLSRPPTPSSMSRGLERSNSERMSSRSSTPSRGLDRDESRESSVASDRHARPSTPSRALDGLEKERDRLVRDSDAANGVPERGSRPGTPSRPLHIHVEPIEIPALRLKKDSDSHRAASANALERGSSRPSTPSRGLERRESESRRRGLAPDALAPLSPKIAVSVVTPSGPDEGLDKESYRPITVLESGERERAGLKREIDALKRENFAAQQALEAANQEDERLAIEVQELRKEAEALKKENEKYMKEIERRDRRMSMEGRTADALAIAEHENDQLRDELDALRANHSRCELELEEALLMAQRAEQRANTSPRAAPSFISPDMIMSAGLHQVKALNEGIRRLSYSIAAGLEWDRDAYAGYNARGNYTWRDKALLELTPLLGERSIRYIKSQVGAALPLASMQAFVQILLVAFCDWKVSQWLSSDTTLADLFAQHKQGSGNRSVEPNDVPVYNALRWRAYIHEQFNCLLADDAAVTGHQIHRRQEFDGILTRLRTTGPWKFKVDRTIISSLFAGLLQNLDDLRQTLEGGASILPSDSQDCNRMPIVWLVIPGTLVRENIVEVQGLPNAGYDEAILGNAGFGLGSLVITSPDKRMSIQSNNSTSRLTKKCRLEFVHNYNCLPPVVVERSLPSLSSPTE</sequence>
<name>A0A409Y7E7_9AGAR</name>
<keyword evidence="1" id="KW-0175">Coiled coil</keyword>
<dbReference type="Gene3D" id="6.10.250.3110">
    <property type="match status" value="1"/>
</dbReference>
<feature type="compositionally biased region" description="Basic and acidic residues" evidence="2">
    <location>
        <begin position="144"/>
        <end position="154"/>
    </location>
</feature>
<organism evidence="3 4">
    <name type="scientific">Panaeolus cyanescens</name>
    <dbReference type="NCBI Taxonomy" id="181874"/>
    <lineage>
        <taxon>Eukaryota</taxon>
        <taxon>Fungi</taxon>
        <taxon>Dikarya</taxon>
        <taxon>Basidiomycota</taxon>
        <taxon>Agaricomycotina</taxon>
        <taxon>Agaricomycetes</taxon>
        <taxon>Agaricomycetidae</taxon>
        <taxon>Agaricales</taxon>
        <taxon>Agaricineae</taxon>
        <taxon>Galeropsidaceae</taxon>
        <taxon>Panaeolus</taxon>
    </lineage>
</organism>
<keyword evidence="4" id="KW-1185">Reference proteome</keyword>
<feature type="compositionally biased region" description="Acidic residues" evidence="2">
    <location>
        <begin position="56"/>
        <end position="67"/>
    </location>
</feature>
<feature type="compositionally biased region" description="Basic and acidic residues" evidence="2">
    <location>
        <begin position="1"/>
        <end position="12"/>
    </location>
</feature>
<dbReference type="AlphaFoldDB" id="A0A409Y7E7"/>
<feature type="compositionally biased region" description="Basic and acidic residues" evidence="2">
    <location>
        <begin position="163"/>
        <end position="180"/>
    </location>
</feature>